<reference evidence="1 2" key="1">
    <citation type="journal article" date="2022" name="bioRxiv">
        <title>The genome of the oomycete Peronosclerospora sorghi, a cosmopolitan pathogen of maize and sorghum, is inflated with dispersed pseudogenes.</title>
        <authorList>
            <person name="Fletcher K."/>
            <person name="Martin F."/>
            <person name="Isakeit T."/>
            <person name="Cavanaugh K."/>
            <person name="Magill C."/>
            <person name="Michelmore R."/>
        </authorList>
    </citation>
    <scope>NUCLEOTIDE SEQUENCE [LARGE SCALE GENOMIC DNA]</scope>
    <source>
        <strain evidence="1">P6</strain>
    </source>
</reference>
<evidence type="ECO:0000313" key="1">
    <source>
        <dbReference type="EMBL" id="KAI9922281.1"/>
    </source>
</evidence>
<proteinExistence type="predicted"/>
<keyword evidence="2" id="KW-1185">Reference proteome</keyword>
<name>A0ACC0WX63_9STRA</name>
<protein>
    <submittedName>
        <fullName evidence="1">Uncharacterized protein</fullName>
    </submittedName>
</protein>
<sequence length="86" mass="10114">MYQQRILAVQLLYESMTWLNDKTCEKKKKNEREGNKCNGTREKTEMLSSDRETPKGSMWMKIRHDGSLRKFFQILTLTDMAPASIP</sequence>
<evidence type="ECO:0000313" key="2">
    <source>
        <dbReference type="Proteomes" id="UP001163321"/>
    </source>
</evidence>
<gene>
    <name evidence="1" type="ORF">PsorP6_000563</name>
</gene>
<accession>A0ACC0WX63</accession>
<dbReference type="EMBL" id="CM047580">
    <property type="protein sequence ID" value="KAI9922281.1"/>
    <property type="molecule type" value="Genomic_DNA"/>
</dbReference>
<organism evidence="1 2">
    <name type="scientific">Peronosclerospora sorghi</name>
    <dbReference type="NCBI Taxonomy" id="230839"/>
    <lineage>
        <taxon>Eukaryota</taxon>
        <taxon>Sar</taxon>
        <taxon>Stramenopiles</taxon>
        <taxon>Oomycota</taxon>
        <taxon>Peronosporomycetes</taxon>
        <taxon>Peronosporales</taxon>
        <taxon>Peronosporaceae</taxon>
        <taxon>Peronosclerospora</taxon>
    </lineage>
</organism>
<comment type="caution">
    <text evidence="1">The sequence shown here is derived from an EMBL/GenBank/DDBJ whole genome shotgun (WGS) entry which is preliminary data.</text>
</comment>
<dbReference type="Proteomes" id="UP001163321">
    <property type="component" value="Chromosome 1"/>
</dbReference>